<dbReference type="GO" id="GO:0043565">
    <property type="term" value="F:sequence-specific DNA binding"/>
    <property type="evidence" value="ECO:0007669"/>
    <property type="project" value="TreeGrafter"/>
</dbReference>
<dbReference type="Pfam" id="PF13912">
    <property type="entry name" value="zf-C2H2_6"/>
    <property type="match status" value="3"/>
</dbReference>
<dbReference type="GO" id="GO:0003690">
    <property type="term" value="F:double-stranded DNA binding"/>
    <property type="evidence" value="ECO:0007669"/>
    <property type="project" value="UniProtKB-ARBA"/>
</dbReference>
<feature type="compositionally biased region" description="Low complexity" evidence="13">
    <location>
        <begin position="73"/>
        <end position="118"/>
    </location>
</feature>
<dbReference type="FunFam" id="3.30.160.60:FF:001370">
    <property type="entry name" value="Zinc finger protein"/>
    <property type="match status" value="1"/>
</dbReference>
<dbReference type="FunFam" id="3.30.160.60:FF:000097">
    <property type="entry name" value="Zinc finger protein"/>
    <property type="match status" value="1"/>
</dbReference>
<evidence type="ECO:0000256" key="12">
    <source>
        <dbReference type="PROSITE-ProRule" id="PRU00042"/>
    </source>
</evidence>
<evidence type="ECO:0000256" key="10">
    <source>
        <dbReference type="ARBA" id="ARBA00023163"/>
    </source>
</evidence>
<dbReference type="SMART" id="SM00355">
    <property type="entry name" value="ZnF_C2H2"/>
    <property type="match status" value="16"/>
</dbReference>
<organism evidence="15 16">
    <name type="scientific">Petrolisthes cinctipes</name>
    <name type="common">Flat porcelain crab</name>
    <dbReference type="NCBI Taxonomy" id="88211"/>
    <lineage>
        <taxon>Eukaryota</taxon>
        <taxon>Metazoa</taxon>
        <taxon>Ecdysozoa</taxon>
        <taxon>Arthropoda</taxon>
        <taxon>Crustacea</taxon>
        <taxon>Multicrustacea</taxon>
        <taxon>Malacostraca</taxon>
        <taxon>Eumalacostraca</taxon>
        <taxon>Eucarida</taxon>
        <taxon>Decapoda</taxon>
        <taxon>Pleocyemata</taxon>
        <taxon>Anomura</taxon>
        <taxon>Galatheoidea</taxon>
        <taxon>Porcellanidae</taxon>
        <taxon>Petrolisthes</taxon>
    </lineage>
</organism>
<keyword evidence="11" id="KW-0539">Nucleus</keyword>
<evidence type="ECO:0000256" key="7">
    <source>
        <dbReference type="ARBA" id="ARBA00022833"/>
    </source>
</evidence>
<feature type="domain" description="C2H2-type" evidence="14">
    <location>
        <begin position="1446"/>
        <end position="1473"/>
    </location>
</feature>
<comment type="subcellular location">
    <subcellularLocation>
        <location evidence="2">Nucleus</location>
    </subcellularLocation>
</comment>
<evidence type="ECO:0000256" key="11">
    <source>
        <dbReference type="ARBA" id="ARBA00023242"/>
    </source>
</evidence>
<accession>A0AAE1KCJ0</accession>
<evidence type="ECO:0000256" key="1">
    <source>
        <dbReference type="ARBA" id="ARBA00003767"/>
    </source>
</evidence>
<dbReference type="PANTHER" id="PTHR24408:SF58">
    <property type="entry name" value="TRANSCRIPTION FACTOR (TFIIIA), PUTATIVE (AFU_ORTHOLOGUE AFUA_1G05150)-RELATED"/>
    <property type="match status" value="1"/>
</dbReference>
<feature type="domain" description="C2H2-type" evidence="14">
    <location>
        <begin position="1502"/>
        <end position="1529"/>
    </location>
</feature>
<keyword evidence="4" id="KW-0479">Metal-binding</keyword>
<comment type="function">
    <text evidence="1">May be involved in transcriptional regulation.</text>
</comment>
<keyword evidence="9" id="KW-0238">DNA-binding</keyword>
<feature type="region of interest" description="Disordered" evidence="13">
    <location>
        <begin position="219"/>
        <end position="240"/>
    </location>
</feature>
<name>A0AAE1KCJ0_PETCI</name>
<dbReference type="InterPro" id="IPR013087">
    <property type="entry name" value="Znf_C2H2_type"/>
</dbReference>
<feature type="domain" description="C2H2-type" evidence="14">
    <location>
        <begin position="1416"/>
        <end position="1443"/>
    </location>
</feature>
<feature type="region of interest" description="Disordered" evidence="13">
    <location>
        <begin position="943"/>
        <end position="983"/>
    </location>
</feature>
<evidence type="ECO:0000313" key="15">
    <source>
        <dbReference type="EMBL" id="KAK3871671.1"/>
    </source>
</evidence>
<dbReference type="PROSITE" id="PS50157">
    <property type="entry name" value="ZINC_FINGER_C2H2_2"/>
    <property type="match status" value="11"/>
</dbReference>
<evidence type="ECO:0000256" key="5">
    <source>
        <dbReference type="ARBA" id="ARBA00022737"/>
    </source>
</evidence>
<evidence type="ECO:0000259" key="14">
    <source>
        <dbReference type="PROSITE" id="PS50157"/>
    </source>
</evidence>
<dbReference type="EMBL" id="JAWQEG010002484">
    <property type="protein sequence ID" value="KAK3871671.1"/>
    <property type="molecule type" value="Genomic_DNA"/>
</dbReference>
<dbReference type="PROSITE" id="PS00028">
    <property type="entry name" value="ZINC_FINGER_C2H2_1"/>
    <property type="match status" value="12"/>
</dbReference>
<dbReference type="PANTHER" id="PTHR24408">
    <property type="entry name" value="ZINC FINGER PROTEIN"/>
    <property type="match status" value="1"/>
</dbReference>
<evidence type="ECO:0000256" key="13">
    <source>
        <dbReference type="SAM" id="MobiDB-lite"/>
    </source>
</evidence>
<feature type="domain" description="C2H2-type" evidence="14">
    <location>
        <begin position="1288"/>
        <end position="1316"/>
    </location>
</feature>
<keyword evidence="8" id="KW-0805">Transcription regulation</keyword>
<feature type="compositionally biased region" description="Polar residues" evidence="13">
    <location>
        <begin position="378"/>
        <end position="405"/>
    </location>
</feature>
<dbReference type="FunFam" id="3.30.160.60:FF:001498">
    <property type="entry name" value="Zinc finger protein 404"/>
    <property type="match status" value="1"/>
</dbReference>
<feature type="domain" description="C2H2-type" evidence="14">
    <location>
        <begin position="1530"/>
        <end position="1558"/>
    </location>
</feature>
<comment type="caution">
    <text evidence="15">The sequence shown here is derived from an EMBL/GenBank/DDBJ whole genome shotgun (WGS) entry which is preliminary data.</text>
</comment>
<dbReference type="FunFam" id="3.30.160.60:FF:002343">
    <property type="entry name" value="Zinc finger protein 33A"/>
    <property type="match status" value="2"/>
</dbReference>
<feature type="domain" description="C2H2-type" evidence="14">
    <location>
        <begin position="1324"/>
        <end position="1346"/>
    </location>
</feature>
<keyword evidence="7" id="KW-0862">Zinc</keyword>
<feature type="domain" description="C2H2-type" evidence="14">
    <location>
        <begin position="1232"/>
        <end position="1259"/>
    </location>
</feature>
<reference evidence="15" key="1">
    <citation type="submission" date="2023-10" db="EMBL/GenBank/DDBJ databases">
        <title>Genome assemblies of two species of porcelain crab, Petrolisthes cinctipes and Petrolisthes manimaculis (Anomura: Porcellanidae).</title>
        <authorList>
            <person name="Angst P."/>
        </authorList>
    </citation>
    <scope>NUCLEOTIDE SEQUENCE</scope>
    <source>
        <strain evidence="15">PB745_01</strain>
        <tissue evidence="15">Gill</tissue>
    </source>
</reference>
<dbReference type="GO" id="GO:0008270">
    <property type="term" value="F:zinc ion binding"/>
    <property type="evidence" value="ECO:0007669"/>
    <property type="project" value="UniProtKB-KW"/>
</dbReference>
<evidence type="ECO:0000256" key="8">
    <source>
        <dbReference type="ARBA" id="ARBA00023015"/>
    </source>
</evidence>
<feature type="compositionally biased region" description="Low complexity" evidence="13">
    <location>
        <begin position="366"/>
        <end position="377"/>
    </location>
</feature>
<feature type="region of interest" description="Disordered" evidence="13">
    <location>
        <begin position="360"/>
        <end position="413"/>
    </location>
</feature>
<evidence type="ECO:0000313" key="16">
    <source>
        <dbReference type="Proteomes" id="UP001286313"/>
    </source>
</evidence>
<evidence type="ECO:0000256" key="3">
    <source>
        <dbReference type="ARBA" id="ARBA00006991"/>
    </source>
</evidence>
<feature type="domain" description="C2H2-type" evidence="14">
    <location>
        <begin position="1389"/>
        <end position="1415"/>
    </location>
</feature>
<keyword evidence="10" id="KW-0804">Transcription</keyword>
<gene>
    <name evidence="15" type="ORF">Pcinc_023198</name>
</gene>
<dbReference type="InterPro" id="IPR036236">
    <property type="entry name" value="Znf_C2H2_sf"/>
</dbReference>
<keyword evidence="16" id="KW-1185">Reference proteome</keyword>
<proteinExistence type="inferred from homology"/>
<feature type="domain" description="C2H2-type" evidence="14">
    <location>
        <begin position="1474"/>
        <end position="1501"/>
    </location>
</feature>
<comment type="similarity">
    <text evidence="3">Belongs to the krueppel C2H2-type zinc-finger protein family.</text>
</comment>
<feature type="domain" description="C2H2-type" evidence="14">
    <location>
        <begin position="1351"/>
        <end position="1379"/>
    </location>
</feature>
<dbReference type="Pfam" id="PF00096">
    <property type="entry name" value="zf-C2H2"/>
    <property type="match status" value="7"/>
</dbReference>
<evidence type="ECO:0000256" key="9">
    <source>
        <dbReference type="ARBA" id="ARBA00023125"/>
    </source>
</evidence>
<dbReference type="GO" id="GO:0000981">
    <property type="term" value="F:DNA-binding transcription factor activity, RNA polymerase II-specific"/>
    <property type="evidence" value="ECO:0007669"/>
    <property type="project" value="TreeGrafter"/>
</dbReference>
<evidence type="ECO:0000256" key="4">
    <source>
        <dbReference type="ARBA" id="ARBA00022723"/>
    </source>
</evidence>
<feature type="compositionally biased region" description="Pro residues" evidence="13">
    <location>
        <begin position="119"/>
        <end position="132"/>
    </location>
</feature>
<dbReference type="GO" id="GO:0005634">
    <property type="term" value="C:nucleus"/>
    <property type="evidence" value="ECO:0007669"/>
    <property type="project" value="UniProtKB-SubCell"/>
</dbReference>
<feature type="compositionally biased region" description="Low complexity" evidence="13">
    <location>
        <begin position="964"/>
        <end position="976"/>
    </location>
</feature>
<keyword evidence="5" id="KW-0677">Repeat</keyword>
<evidence type="ECO:0000256" key="6">
    <source>
        <dbReference type="ARBA" id="ARBA00022771"/>
    </source>
</evidence>
<protein>
    <recommendedName>
        <fullName evidence="14">C2H2-type domain-containing protein</fullName>
    </recommendedName>
</protein>
<feature type="domain" description="C2H2-type" evidence="14">
    <location>
        <begin position="1260"/>
        <end position="1287"/>
    </location>
</feature>
<dbReference type="SUPFAM" id="SSF57667">
    <property type="entry name" value="beta-beta-alpha zinc fingers"/>
    <property type="match status" value="7"/>
</dbReference>
<keyword evidence="6 12" id="KW-0863">Zinc-finger</keyword>
<dbReference type="FunFam" id="3.30.160.60:FF:000446">
    <property type="entry name" value="Zinc finger protein"/>
    <property type="match status" value="1"/>
</dbReference>
<feature type="region of interest" description="Disordered" evidence="13">
    <location>
        <begin position="1002"/>
        <end position="1022"/>
    </location>
</feature>
<dbReference type="Gene3D" id="3.30.160.60">
    <property type="entry name" value="Classic Zinc Finger"/>
    <property type="match status" value="9"/>
</dbReference>
<dbReference type="Proteomes" id="UP001286313">
    <property type="component" value="Unassembled WGS sequence"/>
</dbReference>
<feature type="compositionally biased region" description="Polar residues" evidence="13">
    <location>
        <begin position="1002"/>
        <end position="1013"/>
    </location>
</feature>
<feature type="region of interest" description="Disordered" evidence="13">
    <location>
        <begin position="42"/>
        <end position="136"/>
    </location>
</feature>
<evidence type="ECO:0000256" key="2">
    <source>
        <dbReference type="ARBA" id="ARBA00004123"/>
    </source>
</evidence>
<sequence length="1563" mass="173291">MAGGEGGSDGSASVAAMCLVCGTNQANLTQHLSRHSKEEIIRAVTHGRPLPELATRRPPGRPRRPSFPPPPATSVSPISPRPPATTTTQAAPLLLPANPQQQQQQQQAVATPLASLPHAAPPPHLAATPPHPVKLSSISPILQPPRNAVPLAATPVQPCPPGSNYLLIGNNVFPAGSVLPNNLQLGNNGVSYLIPSSGGLVLATAPSASQTLLVQAPTPTSQPVTVKPQPSPTPVSITSNGSMMGNIYNNIPRQPFRPPVPESPVCYIEKTSTFLQDEMPPTPVPTPMKMETSPLEIVSPNNTLNFMRPILSHDNGPQKATINIGQNISISLPRDLVEQKERLKDIINQELVRALLMNETQKNTESQSQQPSTSSSSAVNRSDIYSTKNEPANLDMKSNISATQSEVDDSRSDCVEENSLSIDSEFCDEDNDIDIDEKQQYIEEHQEQDPLATLTVPVPTSKCQSDVEYHDSSSGIHVDPNVPLPARTITIESDVDGTLFHPYNIPVDQPMEVVFSDKPSCSRPSSDVRTTTSHSGLSIQNDIVCYTRDNSCSKLPSVITTTSLSEHNRGMEVKQSQLQQPGRPGTSTVNIVTAHSSAITVSQASNPVMSPCTGKQTANQPGQDHILSCNGDQPLTFLASDRTFNTLLGNSSLQEMVYVEEQVLGAVEEVFSGEQPSSLPSTSSAVNGMLNQKLPRKVNASNSYINVYDQQCSSSSLSQHQQQENQTVKMEVKCKIEPQGSSSQPISSNVNRTAHQVNHLPPNHSMIRSRVHIGGKVEPATEEQEEEMVDDPSLSDEFGNETIFPDDHMFERELSNQQTEEVMSLKASETLADSDSERATPHEELSDLMFYDRSCMFAGEPGPANLSPRTYPTMDSSAFHPLAPAIITPLENTVQSESRQVIGISSLQIETGQSMGSLGHTEVVELSANESTMHISTDMLPPDGLSITQLFPPMPQTDPLATDSSTPTPSSSSSSSKVGDGMKEEMKFSSKVTVLETSCCSTGTTNRQLSPVPSTSGLQGSSTLLKSTKEDEDYEFEYESDCYGDSDSDNCITNRGPLDLDHWKCLVCNKMFKSLKEKLLHAGQHSPCAEAMEKSGAIRSAIEVKCFQSSNKKEIEAETALAILKCKEEMGTLQDETRSMLESFSSNGEYKCPECRLRFPSAETLFEHRKMVFKSRVTCQVCHMVFKRRLLKIKHMKTHTVADLNCLICNRTFPSRYSWSQHQLFHMGLVMFECKECGRRFQRKSELVVHSRTHTGERPYRCASCNNGFTTRQALKRHLVTHMDGQEIDCDICQKTYKNVVCLNKHKIKAHSKKKGKTKVRRDFMCSTCNEVFPSEKKLAWHQETHERWPKKCQHCGECFVHQSSLTKHIRQKHDPQHHTEDGKSENNATCNVCSKVFKKSSLALHLRTHTGLKPYKCNICNRSFAVKCNLEAHKWVHMGVRDRPHKCKMCERSFHRVKDLEAHVRSHKNIRPFTCNECGKSFIHKNNLQLHVREHSGDKQHKCMFCGKAFFRKYNLDNHVRIHTGEMPYECTICRKDFTQKSNYNVHMKAFHVERHAVHEEL</sequence>